<evidence type="ECO:0000313" key="4">
    <source>
        <dbReference type="Proteomes" id="UP000016986"/>
    </source>
</evidence>
<organism evidence="3 4">
    <name type="scientific">Halarchaeum acidiphilum MH1-52-1</name>
    <dbReference type="NCBI Taxonomy" id="1261545"/>
    <lineage>
        <taxon>Archaea</taxon>
        <taxon>Methanobacteriati</taxon>
        <taxon>Methanobacteriota</taxon>
        <taxon>Stenosarchaea group</taxon>
        <taxon>Halobacteria</taxon>
        <taxon>Halobacteriales</taxon>
        <taxon>Halobacteriaceae</taxon>
    </lineage>
</organism>
<evidence type="ECO:0000259" key="2">
    <source>
        <dbReference type="PROSITE" id="PS51462"/>
    </source>
</evidence>
<dbReference type="RefSeq" id="WP_020220778.1">
    <property type="nucleotide sequence ID" value="NZ_BANO01000011.1"/>
</dbReference>
<dbReference type="InterPro" id="IPR000086">
    <property type="entry name" value="NUDIX_hydrolase_dom"/>
</dbReference>
<comment type="caution">
    <text evidence="3">The sequence shown here is derived from an EMBL/GenBank/DDBJ whole genome shotgun (WGS) entry which is preliminary data.</text>
</comment>
<dbReference type="SUPFAM" id="SSF55811">
    <property type="entry name" value="Nudix"/>
    <property type="match status" value="1"/>
</dbReference>
<evidence type="ECO:0000256" key="1">
    <source>
        <dbReference type="ARBA" id="ARBA00022801"/>
    </source>
</evidence>
<evidence type="ECO:0000313" key="3">
    <source>
        <dbReference type="EMBL" id="GAD52980.1"/>
    </source>
</evidence>
<keyword evidence="4" id="KW-1185">Reference proteome</keyword>
<dbReference type="Gene3D" id="3.90.79.10">
    <property type="entry name" value="Nucleoside Triphosphate Pyrophosphohydrolase"/>
    <property type="match status" value="1"/>
</dbReference>
<dbReference type="PROSITE" id="PS51462">
    <property type="entry name" value="NUDIX"/>
    <property type="match status" value="1"/>
</dbReference>
<proteinExistence type="predicted"/>
<protein>
    <submittedName>
        <fullName evidence="3">Mut/nudix family protein</fullName>
    </submittedName>
</protein>
<dbReference type="OrthoDB" id="45616at2157"/>
<dbReference type="PANTHER" id="PTHR43736:SF1">
    <property type="entry name" value="DIHYDRONEOPTERIN TRIPHOSPHATE DIPHOSPHATASE"/>
    <property type="match status" value="1"/>
</dbReference>
<gene>
    <name evidence="3" type="ORF">MBEHAL_1740</name>
</gene>
<dbReference type="AlphaFoldDB" id="U2YVD1"/>
<dbReference type="eggNOG" id="arCOG01080">
    <property type="taxonomic scope" value="Archaea"/>
</dbReference>
<sequence length="158" mass="17478">METTRHDTATVYVVNDGATALHEHDRLGLWLPPGGHVERDELPHHAAEREVREETGLDPTLLLADPAIETGVVRSLPQPEHLLLEDIHAYEGGEVGHQHVDFVYFASVDSREIVPDGDERAPEHWEWMTPDELANADVGDEVETIGVEAIETVADATL</sequence>
<name>U2YVD1_9EURY</name>
<dbReference type="InterPro" id="IPR020084">
    <property type="entry name" value="NUDIX_hydrolase_CS"/>
</dbReference>
<dbReference type="EMBL" id="BATA01000041">
    <property type="protein sequence ID" value="GAD52980.1"/>
    <property type="molecule type" value="Genomic_DNA"/>
</dbReference>
<feature type="domain" description="Nudix hydrolase" evidence="2">
    <location>
        <begin position="4"/>
        <end position="151"/>
    </location>
</feature>
<dbReference type="Pfam" id="PF00293">
    <property type="entry name" value="NUDIX"/>
    <property type="match status" value="1"/>
</dbReference>
<keyword evidence="1" id="KW-0378">Hydrolase</keyword>
<dbReference type="InterPro" id="IPR015797">
    <property type="entry name" value="NUDIX_hydrolase-like_dom_sf"/>
</dbReference>
<accession>U2YVD1</accession>
<dbReference type="PANTHER" id="PTHR43736">
    <property type="entry name" value="ADP-RIBOSE PYROPHOSPHATASE"/>
    <property type="match status" value="1"/>
</dbReference>
<reference evidence="3 4" key="1">
    <citation type="submission" date="2013-09" db="EMBL/GenBank/DDBJ databases">
        <title>Whole genome sequencing of Halarchaeum acidiphilum strain MH1-52-1.</title>
        <authorList>
            <person name="Shimane Y."/>
            <person name="Minegishi H."/>
            <person name="Nishi S."/>
            <person name="Echigo A."/>
            <person name="Shuto A."/>
            <person name="Konishi M."/>
            <person name="Ito T."/>
            <person name="Ohkuma M."/>
            <person name="Ohta Y."/>
            <person name="Nagano Y."/>
            <person name="Tsubouchi T."/>
            <person name="Mori K."/>
            <person name="Usui K."/>
            <person name="Kamekura M."/>
            <person name="Usami R."/>
            <person name="Takaki Y."/>
            <person name="Hatada Y."/>
        </authorList>
    </citation>
    <scope>NUCLEOTIDE SEQUENCE [LARGE SCALE GENOMIC DNA]</scope>
    <source>
        <strain evidence="3 4">JCM 16109</strain>
    </source>
</reference>
<dbReference type="PROSITE" id="PS00893">
    <property type="entry name" value="NUDIX_BOX"/>
    <property type="match status" value="1"/>
</dbReference>
<dbReference type="Proteomes" id="UP000016986">
    <property type="component" value="Unassembled WGS sequence"/>
</dbReference>
<dbReference type="CDD" id="cd03674">
    <property type="entry name" value="NUDIX_Hydrolase"/>
    <property type="match status" value="1"/>
</dbReference>
<dbReference type="GO" id="GO:0016787">
    <property type="term" value="F:hydrolase activity"/>
    <property type="evidence" value="ECO:0007669"/>
    <property type="project" value="UniProtKB-KW"/>
</dbReference>